<feature type="domain" description="No apical meristem-associated C-terminal" evidence="3">
    <location>
        <begin position="208"/>
        <end position="380"/>
    </location>
</feature>
<evidence type="ECO:0000313" key="5">
    <source>
        <dbReference type="Proteomes" id="UP000823388"/>
    </source>
</evidence>
<feature type="coiled-coil region" evidence="1">
    <location>
        <begin position="320"/>
        <end position="356"/>
    </location>
</feature>
<dbReference type="InterPro" id="IPR029466">
    <property type="entry name" value="NAM-associated_C"/>
</dbReference>
<dbReference type="PANTHER" id="PTHR45125:SF40">
    <property type="entry name" value="OS06G0117800 PROTEIN"/>
    <property type="match status" value="1"/>
</dbReference>
<accession>A0A8T0NJ81</accession>
<comment type="caution">
    <text evidence="4">The sequence shown here is derived from an EMBL/GenBank/DDBJ whole genome shotgun (WGS) entry which is preliminary data.</text>
</comment>
<keyword evidence="1" id="KW-0175">Coiled coil</keyword>
<evidence type="ECO:0000256" key="2">
    <source>
        <dbReference type="SAM" id="MobiDB-lite"/>
    </source>
</evidence>
<protein>
    <recommendedName>
        <fullName evidence="3">No apical meristem-associated C-terminal domain-containing protein</fullName>
    </recommendedName>
</protein>
<gene>
    <name evidence="4" type="ORF">PVAP13_9KG227000</name>
</gene>
<feature type="compositionally biased region" description="Polar residues" evidence="2">
    <location>
        <begin position="234"/>
        <end position="256"/>
    </location>
</feature>
<evidence type="ECO:0000256" key="1">
    <source>
        <dbReference type="SAM" id="Coils"/>
    </source>
</evidence>
<sequence length="395" mass="44910">MTSRTSTSTTLKKKLDITLQNFGEDGSQSNVFFASDQCTFRFDTSQSNFQDLNMHQYNFVSPHQPMLTSPQVVSETVWSQPDVQEIPRPPVASKKGKDKKVSRRGSNFTTEEDAVICSAWLNVTTDAAIGCNQTEGGFYNRIHTYFKQNKPQGSERSQIAIQGRWKLIQKAVSKFCAFKAIIDHRNESGKNEADRIEDAVKMFEDKEPFHFMHCWKILKDQAKWNDKLLADSGGNATTDGNTVDSQGQMPSGNNNVPERPEGRDSAKRRNKRAAESEASTAVEVLQRIHDNREKNQAKEDDQLEQILARKDEKLSLQREILQMKKQAREEDLQLRKQETELRAKQTEAQLMTAEAGIMGVDLEKVAPHLKDYYIGMQRQIMERRGFAPGSSNNTK</sequence>
<feature type="region of interest" description="Disordered" evidence="2">
    <location>
        <begin position="78"/>
        <end position="106"/>
    </location>
</feature>
<evidence type="ECO:0000259" key="3">
    <source>
        <dbReference type="Pfam" id="PF14303"/>
    </source>
</evidence>
<dbReference type="AlphaFoldDB" id="A0A8T0NJ81"/>
<dbReference type="Proteomes" id="UP000823388">
    <property type="component" value="Chromosome 9K"/>
</dbReference>
<dbReference type="PANTHER" id="PTHR45125">
    <property type="entry name" value="F21J9.4-RELATED"/>
    <property type="match status" value="1"/>
</dbReference>
<feature type="compositionally biased region" description="Basic residues" evidence="2">
    <location>
        <begin position="94"/>
        <end position="103"/>
    </location>
</feature>
<feature type="compositionally biased region" description="Basic and acidic residues" evidence="2">
    <location>
        <begin position="258"/>
        <end position="275"/>
    </location>
</feature>
<evidence type="ECO:0000313" key="4">
    <source>
        <dbReference type="EMBL" id="KAG2548725.1"/>
    </source>
</evidence>
<reference evidence="4" key="1">
    <citation type="submission" date="2020-05" db="EMBL/GenBank/DDBJ databases">
        <title>WGS assembly of Panicum virgatum.</title>
        <authorList>
            <person name="Lovell J.T."/>
            <person name="Jenkins J."/>
            <person name="Shu S."/>
            <person name="Juenger T.E."/>
            <person name="Schmutz J."/>
        </authorList>
    </citation>
    <scope>NUCLEOTIDE SEQUENCE</scope>
    <source>
        <strain evidence="4">AP13</strain>
    </source>
</reference>
<name>A0A8T0NJ81_PANVG</name>
<proteinExistence type="predicted"/>
<dbReference type="Pfam" id="PF14303">
    <property type="entry name" value="NAM-associated"/>
    <property type="match status" value="1"/>
</dbReference>
<feature type="region of interest" description="Disordered" evidence="2">
    <location>
        <begin position="231"/>
        <end position="280"/>
    </location>
</feature>
<organism evidence="4 5">
    <name type="scientific">Panicum virgatum</name>
    <name type="common">Blackwell switchgrass</name>
    <dbReference type="NCBI Taxonomy" id="38727"/>
    <lineage>
        <taxon>Eukaryota</taxon>
        <taxon>Viridiplantae</taxon>
        <taxon>Streptophyta</taxon>
        <taxon>Embryophyta</taxon>
        <taxon>Tracheophyta</taxon>
        <taxon>Spermatophyta</taxon>
        <taxon>Magnoliopsida</taxon>
        <taxon>Liliopsida</taxon>
        <taxon>Poales</taxon>
        <taxon>Poaceae</taxon>
        <taxon>PACMAD clade</taxon>
        <taxon>Panicoideae</taxon>
        <taxon>Panicodae</taxon>
        <taxon>Paniceae</taxon>
        <taxon>Panicinae</taxon>
        <taxon>Panicum</taxon>
        <taxon>Panicum sect. Hiantes</taxon>
    </lineage>
</organism>
<keyword evidence="5" id="KW-1185">Reference proteome</keyword>
<dbReference type="EMBL" id="CM029053">
    <property type="protein sequence ID" value="KAG2548725.1"/>
    <property type="molecule type" value="Genomic_DNA"/>
</dbReference>